<dbReference type="GO" id="GO:0009097">
    <property type="term" value="P:isoleucine biosynthetic process"/>
    <property type="evidence" value="ECO:0007669"/>
    <property type="project" value="TreeGrafter"/>
</dbReference>
<reference evidence="6" key="1">
    <citation type="submission" date="2018-05" db="EMBL/GenBank/DDBJ databases">
        <authorList>
            <person name="Lanie J.A."/>
            <person name="Ng W.-L."/>
            <person name="Kazmierczak K.M."/>
            <person name="Andrzejewski T.M."/>
            <person name="Davidsen T.M."/>
            <person name="Wayne K.J."/>
            <person name="Tettelin H."/>
            <person name="Glass J.I."/>
            <person name="Rusch D."/>
            <person name="Podicherti R."/>
            <person name="Tsui H.-C.T."/>
            <person name="Winkler M.E."/>
        </authorList>
    </citation>
    <scope>NUCLEOTIDE SEQUENCE</scope>
</reference>
<dbReference type="GO" id="GO:0006565">
    <property type="term" value="P:L-serine catabolic process"/>
    <property type="evidence" value="ECO:0007669"/>
    <property type="project" value="TreeGrafter"/>
</dbReference>
<evidence type="ECO:0000259" key="5">
    <source>
        <dbReference type="Pfam" id="PF00291"/>
    </source>
</evidence>
<proteinExistence type="inferred from homology"/>
<evidence type="ECO:0000256" key="3">
    <source>
        <dbReference type="ARBA" id="ARBA00022898"/>
    </source>
</evidence>
<dbReference type="PANTHER" id="PTHR48078:SF6">
    <property type="entry name" value="L-THREONINE DEHYDRATASE CATABOLIC TDCB"/>
    <property type="match status" value="1"/>
</dbReference>
<comment type="cofactor">
    <cofactor evidence="1">
        <name>pyridoxal 5'-phosphate</name>
        <dbReference type="ChEBI" id="CHEBI:597326"/>
    </cofactor>
</comment>
<dbReference type="GO" id="GO:0006567">
    <property type="term" value="P:L-threonine catabolic process"/>
    <property type="evidence" value="ECO:0007669"/>
    <property type="project" value="TreeGrafter"/>
</dbReference>
<dbReference type="CDD" id="cd01562">
    <property type="entry name" value="Thr-dehyd"/>
    <property type="match status" value="1"/>
</dbReference>
<dbReference type="InterPro" id="IPR036052">
    <property type="entry name" value="TrpB-like_PALP_sf"/>
</dbReference>
<dbReference type="SUPFAM" id="SSF53686">
    <property type="entry name" value="Tryptophan synthase beta subunit-like PLP-dependent enzymes"/>
    <property type="match status" value="1"/>
</dbReference>
<dbReference type="InterPro" id="IPR050147">
    <property type="entry name" value="Ser/Thr_Dehydratase"/>
</dbReference>
<dbReference type="EMBL" id="UINC01089151">
    <property type="protein sequence ID" value="SVC39989.1"/>
    <property type="molecule type" value="Genomic_DNA"/>
</dbReference>
<evidence type="ECO:0000256" key="2">
    <source>
        <dbReference type="ARBA" id="ARBA00010869"/>
    </source>
</evidence>
<dbReference type="InterPro" id="IPR001926">
    <property type="entry name" value="TrpB-like_PALP"/>
</dbReference>
<protein>
    <recommendedName>
        <fullName evidence="5">Tryptophan synthase beta chain-like PALP domain-containing protein</fullName>
    </recommendedName>
</protein>
<comment type="similarity">
    <text evidence="2">Belongs to the serine/threonine dehydratase family.</text>
</comment>
<evidence type="ECO:0000256" key="4">
    <source>
        <dbReference type="ARBA" id="ARBA00023239"/>
    </source>
</evidence>
<keyword evidence="4" id="KW-0456">Lyase</keyword>
<dbReference type="AlphaFoldDB" id="A0A382LTD7"/>
<evidence type="ECO:0000256" key="1">
    <source>
        <dbReference type="ARBA" id="ARBA00001933"/>
    </source>
</evidence>
<accession>A0A382LTD7</accession>
<dbReference type="Pfam" id="PF00291">
    <property type="entry name" value="PALP"/>
    <property type="match status" value="1"/>
</dbReference>
<dbReference type="FunFam" id="3.40.50.1100:FF:000005">
    <property type="entry name" value="Threonine dehydratase catabolic"/>
    <property type="match status" value="1"/>
</dbReference>
<dbReference type="PANTHER" id="PTHR48078">
    <property type="entry name" value="THREONINE DEHYDRATASE, MITOCHONDRIAL-RELATED"/>
    <property type="match status" value="1"/>
</dbReference>
<sequence length="320" mass="34060">ELTTLGEIRAARGVLPSIVRRTPILPLAPKVSDTGREVLHLKAENLQITGAYKVRSAFNVLNAMSDTERTQGVVLASSGNFAQAFAFAGSTLGVTIVVVMLDQTSEYKIAATRDLGAEVVFCGEDALQRQPTVEKVARERGMTGIDTWEHRPVVAGHASIGLEIVDDLPGVQQVLVPVSSGGLAAGVASAVKLTAPDVRVVGVQPENANAYYLSRRAGEPVTITHWDSIADGLSARYPGTFPFHHLQAYMDDVVLVSEKEISQAFRDLLFCGKLLVEPAGAVAAAGYLSDKVDRSLVTVALVTGGNLTEETMYSLLEMTA</sequence>
<feature type="non-terminal residue" evidence="6">
    <location>
        <position position="1"/>
    </location>
</feature>
<dbReference type="GO" id="GO:0003941">
    <property type="term" value="F:L-serine ammonia-lyase activity"/>
    <property type="evidence" value="ECO:0007669"/>
    <property type="project" value="TreeGrafter"/>
</dbReference>
<gene>
    <name evidence="6" type="ORF">METZ01_LOCUS292843</name>
</gene>
<evidence type="ECO:0000313" key="6">
    <source>
        <dbReference type="EMBL" id="SVC39989.1"/>
    </source>
</evidence>
<keyword evidence="3" id="KW-0663">Pyridoxal phosphate</keyword>
<feature type="domain" description="Tryptophan synthase beta chain-like PALP" evidence="5">
    <location>
        <begin position="19"/>
        <end position="304"/>
    </location>
</feature>
<organism evidence="6">
    <name type="scientific">marine metagenome</name>
    <dbReference type="NCBI Taxonomy" id="408172"/>
    <lineage>
        <taxon>unclassified sequences</taxon>
        <taxon>metagenomes</taxon>
        <taxon>ecological metagenomes</taxon>
    </lineage>
</organism>
<name>A0A382LTD7_9ZZZZ</name>
<dbReference type="GO" id="GO:0004794">
    <property type="term" value="F:threonine deaminase activity"/>
    <property type="evidence" value="ECO:0007669"/>
    <property type="project" value="TreeGrafter"/>
</dbReference>
<dbReference type="Gene3D" id="3.40.50.1100">
    <property type="match status" value="2"/>
</dbReference>